<keyword evidence="4 8" id="KW-0812">Transmembrane</keyword>
<organism evidence="10">
    <name type="scientific">hydrothermal vent metagenome</name>
    <dbReference type="NCBI Taxonomy" id="652676"/>
    <lineage>
        <taxon>unclassified sequences</taxon>
        <taxon>metagenomes</taxon>
        <taxon>ecological metagenomes</taxon>
    </lineage>
</organism>
<dbReference type="InterPro" id="IPR017270">
    <property type="entry name" value="MotA/TolQ/ExbB-rel"/>
</dbReference>
<name>A0A3B1B0K0_9ZZZZ</name>
<feature type="compositionally biased region" description="Basic and acidic residues" evidence="7">
    <location>
        <begin position="49"/>
        <end position="61"/>
    </location>
</feature>
<keyword evidence="3" id="KW-1003">Cell membrane</keyword>
<evidence type="ECO:0000256" key="4">
    <source>
        <dbReference type="ARBA" id="ARBA00022692"/>
    </source>
</evidence>
<dbReference type="PIRSF" id="PIRSF037714">
    <property type="entry name" value="TolR"/>
    <property type="match status" value="1"/>
</dbReference>
<comment type="subcellular location">
    <subcellularLocation>
        <location evidence="1">Cell membrane</location>
        <topology evidence="1">Multi-pass membrane protein</topology>
    </subcellularLocation>
</comment>
<evidence type="ECO:0000256" key="5">
    <source>
        <dbReference type="ARBA" id="ARBA00022989"/>
    </source>
</evidence>
<comment type="similarity">
    <text evidence="2">Belongs to the ExbB/TolQ family.</text>
</comment>
<evidence type="ECO:0000256" key="8">
    <source>
        <dbReference type="SAM" id="Phobius"/>
    </source>
</evidence>
<evidence type="ECO:0000256" key="1">
    <source>
        <dbReference type="ARBA" id="ARBA00004651"/>
    </source>
</evidence>
<feature type="transmembrane region" description="Helical" evidence="8">
    <location>
        <begin position="363"/>
        <end position="387"/>
    </location>
</feature>
<feature type="region of interest" description="Disordered" evidence="7">
    <location>
        <begin position="47"/>
        <end position="86"/>
    </location>
</feature>
<evidence type="ECO:0000256" key="7">
    <source>
        <dbReference type="SAM" id="MobiDB-lite"/>
    </source>
</evidence>
<accession>A0A3B1B0K0</accession>
<reference evidence="10" key="1">
    <citation type="submission" date="2018-06" db="EMBL/GenBank/DDBJ databases">
        <authorList>
            <person name="Zhirakovskaya E."/>
        </authorList>
    </citation>
    <scope>NUCLEOTIDE SEQUENCE</scope>
</reference>
<feature type="transmembrane region" description="Helical" evidence="8">
    <location>
        <begin position="281"/>
        <end position="307"/>
    </location>
</feature>
<gene>
    <name evidence="10" type="ORF">MNBD_ALPHA03-233</name>
</gene>
<sequence>MRKFINVIIAVAMIGFGLSFSSSAYAQTAPKAKNLDELLEMVRQGAYKESQENKRREREFIQQKSKQKSLLTGARNDQKREERRSDRLEAEFKANEDKITKLEEELSHELGALKELFGVLQQVSGDAKAVFRDSIISAQFPGREVYLDELIAKASSSELPTIEEIGRLWYEVQREMTESGKIVKFVGDVQFPNGEIVNKELIRVGTFNLVSDGKYLEWRSKYQNVSELPRQPQSRFLETAQGLQDAETGIAPFALDVSRGAILSLLIQDPSIKERIDQGGIIGYIIIYGLGPLSLLLIIVSGLKLVVTRGKVKAQIRSDEPNDNNPLGRVLGVYDPAKSVDVETLELKLDEAILKEIPALERFLTMIKVIAAISPLMGLLGTVTGMINTFQSMTLFGTGDPKLMAGGISQALVTTVLGIVVALPTLFLHSIVAGWSKDIVHTLEEQSAGIVAVHAEQSQKGT</sequence>
<keyword evidence="6 8" id="KW-0472">Membrane</keyword>
<feature type="compositionally biased region" description="Basic and acidic residues" evidence="7">
    <location>
        <begin position="76"/>
        <end position="86"/>
    </location>
</feature>
<proteinExistence type="inferred from homology"/>
<dbReference type="EMBL" id="UOFW01000211">
    <property type="protein sequence ID" value="VAX07611.1"/>
    <property type="molecule type" value="Genomic_DNA"/>
</dbReference>
<evidence type="ECO:0000313" key="10">
    <source>
        <dbReference type="EMBL" id="VAX07611.1"/>
    </source>
</evidence>
<dbReference type="GO" id="GO:0017038">
    <property type="term" value="P:protein import"/>
    <property type="evidence" value="ECO:0007669"/>
    <property type="project" value="TreeGrafter"/>
</dbReference>
<dbReference type="AlphaFoldDB" id="A0A3B1B0K0"/>
<evidence type="ECO:0000256" key="3">
    <source>
        <dbReference type="ARBA" id="ARBA00022475"/>
    </source>
</evidence>
<feature type="domain" description="MotA/TolQ/ExbB proton channel" evidence="9">
    <location>
        <begin position="338"/>
        <end position="444"/>
    </location>
</feature>
<dbReference type="PANTHER" id="PTHR30625">
    <property type="entry name" value="PROTEIN TOLQ"/>
    <property type="match status" value="1"/>
</dbReference>
<evidence type="ECO:0000256" key="2">
    <source>
        <dbReference type="ARBA" id="ARBA00010442"/>
    </source>
</evidence>
<feature type="transmembrane region" description="Helical" evidence="8">
    <location>
        <begin position="407"/>
        <end position="428"/>
    </location>
</feature>
<dbReference type="PANTHER" id="PTHR30625:SF11">
    <property type="entry name" value="MOTA_TOLQ_EXBB PROTON CHANNEL DOMAIN-CONTAINING PROTEIN"/>
    <property type="match status" value="1"/>
</dbReference>
<evidence type="ECO:0000259" key="9">
    <source>
        <dbReference type="Pfam" id="PF01618"/>
    </source>
</evidence>
<keyword evidence="5 8" id="KW-1133">Transmembrane helix</keyword>
<dbReference type="Pfam" id="PF01618">
    <property type="entry name" value="MotA_ExbB"/>
    <property type="match status" value="1"/>
</dbReference>
<dbReference type="GO" id="GO:0005886">
    <property type="term" value="C:plasma membrane"/>
    <property type="evidence" value="ECO:0007669"/>
    <property type="project" value="UniProtKB-SubCell"/>
</dbReference>
<protein>
    <submittedName>
        <fullName evidence="10">MotA/TolQ/ExbB proton channel family protein</fullName>
    </submittedName>
</protein>
<evidence type="ECO:0000256" key="6">
    <source>
        <dbReference type="ARBA" id="ARBA00023136"/>
    </source>
</evidence>
<dbReference type="InterPro" id="IPR002898">
    <property type="entry name" value="MotA_ExbB_proton_chnl"/>
</dbReference>
<dbReference type="InterPro" id="IPR050790">
    <property type="entry name" value="ExbB/TolQ_transport"/>
</dbReference>